<evidence type="ECO:0000259" key="1">
    <source>
        <dbReference type="PROSITE" id="PS51186"/>
    </source>
</evidence>
<dbReference type="PANTHER" id="PTHR43415">
    <property type="entry name" value="SPERMIDINE N(1)-ACETYLTRANSFERASE"/>
    <property type="match status" value="1"/>
</dbReference>
<dbReference type="PANTHER" id="PTHR43415:SF3">
    <property type="entry name" value="GNAT-FAMILY ACETYLTRANSFERASE"/>
    <property type="match status" value="1"/>
</dbReference>
<evidence type="ECO:0000313" key="2">
    <source>
        <dbReference type="EMBL" id="MBO1883845.1"/>
    </source>
</evidence>
<evidence type="ECO:0000313" key="3">
    <source>
        <dbReference type="Proteomes" id="UP000681610"/>
    </source>
</evidence>
<dbReference type="EMBL" id="JAGDYP010000003">
    <property type="protein sequence ID" value="MBO1883845.1"/>
    <property type="molecule type" value="Genomic_DNA"/>
</dbReference>
<dbReference type="RefSeq" id="WP_009416855.1">
    <property type="nucleotide sequence ID" value="NZ_JAGDYP010000003.1"/>
</dbReference>
<organism evidence="2 3">
    <name type="scientific">Capnocytophaga bilenii</name>
    <dbReference type="NCBI Taxonomy" id="2819369"/>
    <lineage>
        <taxon>Bacteria</taxon>
        <taxon>Pseudomonadati</taxon>
        <taxon>Bacteroidota</taxon>
        <taxon>Flavobacteriia</taxon>
        <taxon>Flavobacteriales</taxon>
        <taxon>Flavobacteriaceae</taxon>
        <taxon>Capnocytophaga</taxon>
    </lineage>
</organism>
<dbReference type="Pfam" id="PF00583">
    <property type="entry name" value="Acetyltransf_1"/>
    <property type="match status" value="1"/>
</dbReference>
<dbReference type="Gene3D" id="3.40.630.30">
    <property type="match status" value="1"/>
</dbReference>
<name>A0ABS3PWZ2_9FLAO</name>
<feature type="domain" description="N-acetyltransferase" evidence="1">
    <location>
        <begin position="2"/>
        <end position="150"/>
    </location>
</feature>
<keyword evidence="3" id="KW-1185">Reference proteome</keyword>
<reference evidence="2 3" key="1">
    <citation type="submission" date="2021-03" db="EMBL/GenBank/DDBJ databases">
        <title>Isolation and description of Capnocytophaga bilenii sp. nov., a novel Capnocytophaga species, isolated from a gingivitis subject.</title>
        <authorList>
            <person name="Antezack A."/>
            <person name="Monnet-Corti V."/>
            <person name="La Scola B."/>
        </authorList>
    </citation>
    <scope>NUCLEOTIDE SEQUENCE [LARGE SCALE GENOMIC DNA]</scope>
    <source>
        <strain evidence="2 3">Marseille-Q4570</strain>
    </source>
</reference>
<gene>
    <name evidence="2" type="ORF">J4N46_05315</name>
</gene>
<dbReference type="InterPro" id="IPR016181">
    <property type="entry name" value="Acyl_CoA_acyltransferase"/>
</dbReference>
<comment type="caution">
    <text evidence="2">The sequence shown here is derived from an EMBL/GenBank/DDBJ whole genome shotgun (WGS) entry which is preliminary data.</text>
</comment>
<dbReference type="PROSITE" id="PS51186">
    <property type="entry name" value="GNAT"/>
    <property type="match status" value="1"/>
</dbReference>
<sequence length="155" mass="17758">MRITKGLSPEDKQAIIHWTNNKGADFLQQWAGNALQYPLTIEQLNLLPHCFRIEAEGNFIGMIQKIKVEENNVHIGRFIINPLRVGKGLGTEAICLFISMLFEEECIHSISLNVFDDNPIAKNLYTKLGFEIVATVEGERKKYKMMKYAPTYKKL</sequence>
<dbReference type="Proteomes" id="UP000681610">
    <property type="component" value="Unassembled WGS sequence"/>
</dbReference>
<accession>A0ABS3PWZ2</accession>
<dbReference type="InterPro" id="IPR000182">
    <property type="entry name" value="GNAT_dom"/>
</dbReference>
<protein>
    <submittedName>
        <fullName evidence="2">GNAT family N-acetyltransferase</fullName>
    </submittedName>
</protein>
<dbReference type="SUPFAM" id="SSF55729">
    <property type="entry name" value="Acyl-CoA N-acyltransferases (Nat)"/>
    <property type="match status" value="1"/>
</dbReference>
<proteinExistence type="predicted"/>